<keyword evidence="5" id="KW-1185">Reference proteome</keyword>
<dbReference type="InterPro" id="IPR058881">
    <property type="entry name" value="PglZ_2nd"/>
</dbReference>
<feature type="domain" description="Alkaline phosphatase-like protein PglZ N-terminal" evidence="2">
    <location>
        <begin position="6"/>
        <end position="102"/>
    </location>
</feature>
<dbReference type="NCBIfam" id="NF033446">
    <property type="entry name" value="BREX_PglZ_2"/>
    <property type="match status" value="1"/>
</dbReference>
<evidence type="ECO:0000313" key="5">
    <source>
        <dbReference type="Proteomes" id="UP000184512"/>
    </source>
</evidence>
<accession>A0A1M6JLC5</accession>
<protein>
    <submittedName>
        <fullName evidence="4">PglZ domain-containing protein</fullName>
    </submittedName>
</protein>
<evidence type="ECO:0000259" key="1">
    <source>
        <dbReference type="Pfam" id="PF25861"/>
    </source>
</evidence>
<dbReference type="OrthoDB" id="6725302at2"/>
<sequence length="894" mass="92651">MSASVTVTPAMARALVDEARAKGYRPGVLGFRAPVGGQSRQQFDVAGAPVALVPCVSTLAVREAILARGRGDWLVVVTERTDDDLGAGLLAQVIGQRLRRPDVWQAVQHRFAATGIDAQLAGAAAHRELAAGLLEAAPPSGWPPAPAGLLTRDHALGSVARRWLGVPDGPTDALGVLGWSANRDVVTLIGELRLLAGDELTDAVLAWLASGTGAAEPFVASLLGRGNAGDVVPLGLVLNALHSRPGADADLVVARLEHRWGPVPGASLVAVADAAVTVTADLLADPTRRDDAARVLARADELAGVAQGLPLMTSSRLMRSGLVHRLRRLADALRVDAASGLEAVEEAWGAVCDHALHGDDGSVAALRAAVRLRRWLATEAEGEAPSDLAGLARRQADVDAWVDAAVNDAAAGVDDEHVARALEHVLGRVAAVRDEHDRQFAHALAANPAAVDGGSAGPVGAAEAAVWPLENLLAQVVFPVATKTPTLLLILDGMSTATATEIVANINERTDLAMTEAYLPGVGRRGAGLSVLPSITDASRASLLSGRLVTGGQGVEQAGFAALTNAHKLGTAKLFHKKILDSSRLGFAVSDEVRHAIADVDGHRLVACVLNTIDDALNSSDPSGTFWNADAVKHLVPLLQRAADARRAVVITADHGHVVERRHGVQRSYASALGNRHRLADQAAEADEVLVEGQRVLVEGNRAVLAVSERLRYRSVRAGYHGGAAPAEVVVPVVLLVPSGAEDTTFTLAPPQAPAWWEGGLRAPAVPVPSAPVGPQPDLFSTDEPPAAVGPSVGADLVATKVFADQRALAGRVVVTDAQIRQLVDALALAPDRRLTAAQAAAAVGASITRVAMVLNQAAKLVNVEGYPVLSIDAATGAVLLDEGLLAEQYGIGR</sequence>
<dbReference type="InterPro" id="IPR058882">
    <property type="entry name" value="PglZ_C"/>
</dbReference>
<dbReference type="Pfam" id="PF08665">
    <property type="entry name" value="PglZ"/>
    <property type="match status" value="1"/>
</dbReference>
<dbReference type="EMBL" id="FQZG01000051">
    <property type="protein sequence ID" value="SHJ47414.1"/>
    <property type="molecule type" value="Genomic_DNA"/>
</dbReference>
<reference evidence="4 5" key="1">
    <citation type="submission" date="2016-11" db="EMBL/GenBank/DDBJ databases">
        <authorList>
            <person name="Jaros S."/>
            <person name="Januszkiewicz K."/>
            <person name="Wedrychowicz H."/>
        </authorList>
    </citation>
    <scope>NUCLEOTIDE SEQUENCE [LARGE SCALE GENOMIC DNA]</scope>
    <source>
        <strain evidence="4 5">DSM 12906</strain>
    </source>
</reference>
<dbReference type="InterPro" id="IPR017850">
    <property type="entry name" value="Alkaline_phosphatase_core_sf"/>
</dbReference>
<dbReference type="Proteomes" id="UP000184512">
    <property type="component" value="Unassembled WGS sequence"/>
</dbReference>
<feature type="domain" description="Alkaline phosphatase-like protein PglZ second" evidence="1">
    <location>
        <begin position="172"/>
        <end position="315"/>
    </location>
</feature>
<dbReference type="RefSeq" id="WP_073188981.1">
    <property type="nucleotide sequence ID" value="NZ_FQZG01000051.1"/>
</dbReference>
<dbReference type="Pfam" id="PF25863">
    <property type="entry name" value="PglZ_C"/>
    <property type="match status" value="1"/>
</dbReference>
<dbReference type="InterPro" id="IPR058880">
    <property type="entry name" value="PglZ_N"/>
</dbReference>
<dbReference type="STRING" id="1123357.SAMN02745244_02592"/>
<proteinExistence type="predicted"/>
<dbReference type="InterPro" id="IPR047992">
    <property type="entry name" value="BREX_PglZ"/>
</dbReference>
<evidence type="ECO:0000259" key="2">
    <source>
        <dbReference type="Pfam" id="PF25862"/>
    </source>
</evidence>
<name>A0A1M6JLC5_9ACTN</name>
<dbReference type="Pfam" id="PF25861">
    <property type="entry name" value="PglZ_2nd"/>
    <property type="match status" value="1"/>
</dbReference>
<feature type="domain" description="Alkaline phosphatase-like protein PglZ C-terminal" evidence="3">
    <location>
        <begin position="791"/>
        <end position="891"/>
    </location>
</feature>
<organism evidence="4 5">
    <name type="scientific">Tessaracoccus bendigoensis DSM 12906</name>
    <dbReference type="NCBI Taxonomy" id="1123357"/>
    <lineage>
        <taxon>Bacteria</taxon>
        <taxon>Bacillati</taxon>
        <taxon>Actinomycetota</taxon>
        <taxon>Actinomycetes</taxon>
        <taxon>Propionibacteriales</taxon>
        <taxon>Propionibacteriaceae</taxon>
        <taxon>Tessaracoccus</taxon>
    </lineage>
</organism>
<evidence type="ECO:0000259" key="3">
    <source>
        <dbReference type="Pfam" id="PF25863"/>
    </source>
</evidence>
<dbReference type="SUPFAM" id="SSF53649">
    <property type="entry name" value="Alkaline phosphatase-like"/>
    <property type="match status" value="1"/>
</dbReference>
<dbReference type="Pfam" id="PF25862">
    <property type="entry name" value="PglZ_1st"/>
    <property type="match status" value="1"/>
</dbReference>
<evidence type="ECO:0000313" key="4">
    <source>
        <dbReference type="EMBL" id="SHJ47414.1"/>
    </source>
</evidence>
<gene>
    <name evidence="4" type="ORF">SAMN02745244_02592</name>
</gene>
<dbReference type="AlphaFoldDB" id="A0A1M6JLC5"/>